<dbReference type="SUPFAM" id="SSF48334">
    <property type="entry name" value="DNA repair protein MutS, domain III"/>
    <property type="match status" value="1"/>
</dbReference>
<evidence type="ECO:0000313" key="7">
    <source>
        <dbReference type="EMBL" id="MCQ4923992.1"/>
    </source>
</evidence>
<dbReference type="RefSeq" id="WP_256311818.1">
    <property type="nucleotide sequence ID" value="NZ_JANGAC010000009.1"/>
</dbReference>
<accession>A0ABT1SCA5</accession>
<keyword evidence="8" id="KW-1185">Reference proteome</keyword>
<evidence type="ECO:0000313" key="8">
    <source>
        <dbReference type="Proteomes" id="UP001524478"/>
    </source>
</evidence>
<organism evidence="7 8">
    <name type="scientific">Tissierella carlieri</name>
    <dbReference type="NCBI Taxonomy" id="689904"/>
    <lineage>
        <taxon>Bacteria</taxon>
        <taxon>Bacillati</taxon>
        <taxon>Bacillota</taxon>
        <taxon>Tissierellia</taxon>
        <taxon>Tissierellales</taxon>
        <taxon>Tissierellaceae</taxon>
        <taxon>Tissierella</taxon>
    </lineage>
</organism>
<evidence type="ECO:0000259" key="6">
    <source>
        <dbReference type="SMART" id="SM00534"/>
    </source>
</evidence>
<name>A0ABT1SCA5_9FIRM</name>
<dbReference type="SMART" id="SM00533">
    <property type="entry name" value="MUTSd"/>
    <property type="match status" value="1"/>
</dbReference>
<dbReference type="PANTHER" id="PTHR11361">
    <property type="entry name" value="DNA MISMATCH REPAIR PROTEIN MUTS FAMILY MEMBER"/>
    <property type="match status" value="1"/>
</dbReference>
<dbReference type="Gene3D" id="3.40.50.300">
    <property type="entry name" value="P-loop containing nucleotide triphosphate hydrolases"/>
    <property type="match status" value="1"/>
</dbReference>
<dbReference type="SMART" id="SM00534">
    <property type="entry name" value="MUTSac"/>
    <property type="match status" value="1"/>
</dbReference>
<dbReference type="Proteomes" id="UP001524478">
    <property type="component" value="Unassembled WGS sequence"/>
</dbReference>
<keyword evidence="3" id="KW-0238">DNA-binding</keyword>
<evidence type="ECO:0000259" key="5">
    <source>
        <dbReference type="SMART" id="SM00533"/>
    </source>
</evidence>
<feature type="domain" description="DNA mismatch repair protein MutS core" evidence="5">
    <location>
        <begin position="9"/>
        <end position="320"/>
    </location>
</feature>
<sequence length="540" mass="62164">MIFMDEVTQESLDFQYILNKISTLTPYGMMYKGRLKAFELGRERELMEELDKIEAYLPSVNNKEIRREFNNIFAHIKDLRTSTRRAMEGFILTEVELFEIKNFLFLIRDLSELIKKNNIPIFDDTEIKPIEFLEKLLDPENTGISTFYIYDTYSDELKQIREKKREVDKEIKLKKKELKNTIKEELNLDLRPDSSVVISKDKKELIEKIQNYSHLTYVSETYMNIKFAIKPTEKMNQLEREVLILKDKEEREELRIRENLSKEIGKRRREIFRNMASIGKLDLILGKAKYALDINGVKPDIVEEHKIEIIDGIHPKVADFLKEKELSFTPISIFLKEGVACITGANMGGKTISLKLVGLLSVMAQYGLFVPAKRMKLGLNQFIKSSIGDMQSTDSGLSTFGGEIKIVGEAISKSNEKGLILIDELARGTNPEEGYAISKAIVDYLKDKTSITLLTTHYDNVANLDNVVHLQVVGLSQINIFDLAKEMDSHEKMEIINKYMDYSLRVVEKDTAVPKDALNIARIMGLDEEILELAEKYLDN</sequence>
<dbReference type="SUPFAM" id="SSF52540">
    <property type="entry name" value="P-loop containing nucleoside triphosphate hydrolases"/>
    <property type="match status" value="1"/>
</dbReference>
<comment type="caution">
    <text evidence="7">The sequence shown here is derived from an EMBL/GenBank/DDBJ whole genome shotgun (WGS) entry which is preliminary data.</text>
</comment>
<dbReference type="InterPro" id="IPR036187">
    <property type="entry name" value="DNA_mismatch_repair_MutS_sf"/>
</dbReference>
<keyword evidence="4" id="KW-0175">Coiled coil</keyword>
<dbReference type="InterPro" id="IPR045076">
    <property type="entry name" value="MutS"/>
</dbReference>
<keyword evidence="1" id="KW-0547">Nucleotide-binding</keyword>
<feature type="domain" description="DNA mismatch repair proteins mutS family" evidence="6">
    <location>
        <begin position="337"/>
        <end position="539"/>
    </location>
</feature>
<dbReference type="InterPro" id="IPR027417">
    <property type="entry name" value="P-loop_NTPase"/>
</dbReference>
<proteinExistence type="predicted"/>
<evidence type="ECO:0000256" key="4">
    <source>
        <dbReference type="SAM" id="Coils"/>
    </source>
</evidence>
<evidence type="ECO:0000256" key="1">
    <source>
        <dbReference type="ARBA" id="ARBA00022741"/>
    </source>
</evidence>
<reference evidence="7 8" key="1">
    <citation type="submission" date="2022-06" db="EMBL/GenBank/DDBJ databases">
        <title>Isolation of gut microbiota from human fecal samples.</title>
        <authorList>
            <person name="Pamer E.G."/>
            <person name="Barat B."/>
            <person name="Waligurski E."/>
            <person name="Medina S."/>
            <person name="Paddock L."/>
            <person name="Mostad J."/>
        </authorList>
    </citation>
    <scope>NUCLEOTIDE SEQUENCE [LARGE SCALE GENOMIC DNA]</scope>
    <source>
        <strain evidence="7 8">DFI.7.95</strain>
    </source>
</reference>
<dbReference type="EMBL" id="JANGAC010000009">
    <property type="protein sequence ID" value="MCQ4923992.1"/>
    <property type="molecule type" value="Genomic_DNA"/>
</dbReference>
<dbReference type="PANTHER" id="PTHR11361:SF14">
    <property type="entry name" value="DNA MISMATCH REPAIR PROTEIN MUTS, TYPE 2"/>
    <property type="match status" value="1"/>
</dbReference>
<dbReference type="Pfam" id="PF00488">
    <property type="entry name" value="MutS_V"/>
    <property type="match status" value="1"/>
</dbReference>
<dbReference type="InterPro" id="IPR000432">
    <property type="entry name" value="DNA_mismatch_repair_MutS_C"/>
</dbReference>
<feature type="coiled-coil region" evidence="4">
    <location>
        <begin position="150"/>
        <end position="184"/>
    </location>
</feature>
<protein>
    <submittedName>
        <fullName evidence="7">DNA mismatch repair protein MutS</fullName>
    </submittedName>
</protein>
<keyword evidence="2" id="KW-0067">ATP-binding</keyword>
<evidence type="ECO:0000256" key="2">
    <source>
        <dbReference type="ARBA" id="ARBA00022840"/>
    </source>
</evidence>
<evidence type="ECO:0000256" key="3">
    <source>
        <dbReference type="ARBA" id="ARBA00023125"/>
    </source>
</evidence>
<gene>
    <name evidence="7" type="ORF">NE686_12900</name>
</gene>
<dbReference type="InterPro" id="IPR007696">
    <property type="entry name" value="DNA_mismatch_repair_MutS_core"/>
</dbReference>